<dbReference type="EMBL" id="MN738742">
    <property type="protein sequence ID" value="QHT36407.1"/>
    <property type="molecule type" value="Genomic_DNA"/>
</dbReference>
<evidence type="ECO:0008006" key="2">
    <source>
        <dbReference type="Google" id="ProtNLM"/>
    </source>
</evidence>
<sequence length="51" mass="5757">MGCIISIFKKNNNEENTSLLITNKHCFVCGKSFPNNIAYNRHIPSCQIKDG</sequence>
<accession>A0A6C0F3X7</accession>
<dbReference type="AlphaFoldDB" id="A0A6C0F3X7"/>
<reference evidence="1" key="1">
    <citation type="journal article" date="2020" name="Nature">
        <title>Giant virus diversity and host interactions through global metagenomics.</title>
        <authorList>
            <person name="Schulz F."/>
            <person name="Roux S."/>
            <person name="Paez-Espino D."/>
            <person name="Jungbluth S."/>
            <person name="Walsh D.A."/>
            <person name="Denef V.J."/>
            <person name="McMahon K.D."/>
            <person name="Konstantinidis K.T."/>
            <person name="Eloe-Fadrosh E.A."/>
            <person name="Kyrpides N.C."/>
            <person name="Woyke T."/>
        </authorList>
    </citation>
    <scope>NUCLEOTIDE SEQUENCE</scope>
    <source>
        <strain evidence="1">GVMAG-S-ERX555931-87</strain>
    </source>
</reference>
<name>A0A6C0F3X7_9ZZZZ</name>
<protein>
    <recommendedName>
        <fullName evidence="2">C2H2-type domain-containing protein</fullName>
    </recommendedName>
</protein>
<organism evidence="1">
    <name type="scientific">viral metagenome</name>
    <dbReference type="NCBI Taxonomy" id="1070528"/>
    <lineage>
        <taxon>unclassified sequences</taxon>
        <taxon>metagenomes</taxon>
        <taxon>organismal metagenomes</taxon>
    </lineage>
</organism>
<proteinExistence type="predicted"/>
<evidence type="ECO:0000313" key="1">
    <source>
        <dbReference type="EMBL" id="QHT36407.1"/>
    </source>
</evidence>